<dbReference type="GO" id="GO:0003676">
    <property type="term" value="F:nucleic acid binding"/>
    <property type="evidence" value="ECO:0007669"/>
    <property type="project" value="InterPro"/>
</dbReference>
<dbReference type="EMBL" id="JAIQCV010000012">
    <property type="protein sequence ID" value="KAH1039618.1"/>
    <property type="molecule type" value="Genomic_DNA"/>
</dbReference>
<dbReference type="OrthoDB" id="955670at2759"/>
<dbReference type="InterPro" id="IPR002156">
    <property type="entry name" value="RNaseH_domain"/>
</dbReference>
<name>A0A9D3UFV1_9ROSI</name>
<reference evidence="2 3" key="1">
    <citation type="journal article" date="2021" name="Plant Biotechnol. J.">
        <title>Multi-omics assisted identification of the key and species-specific regulatory components of drought-tolerant mechanisms in Gossypium stocksii.</title>
        <authorList>
            <person name="Yu D."/>
            <person name="Ke L."/>
            <person name="Zhang D."/>
            <person name="Wu Y."/>
            <person name="Sun Y."/>
            <person name="Mei J."/>
            <person name="Sun J."/>
            <person name="Sun Y."/>
        </authorList>
    </citation>
    <scope>NUCLEOTIDE SEQUENCE [LARGE SCALE GENOMIC DNA]</scope>
    <source>
        <strain evidence="3">cv. E1</strain>
        <tissue evidence="2">Leaf</tissue>
    </source>
</reference>
<dbReference type="Proteomes" id="UP000828251">
    <property type="component" value="Unassembled WGS sequence"/>
</dbReference>
<dbReference type="Pfam" id="PF13456">
    <property type="entry name" value="RVT_3"/>
    <property type="match status" value="1"/>
</dbReference>
<evidence type="ECO:0000313" key="3">
    <source>
        <dbReference type="Proteomes" id="UP000828251"/>
    </source>
</evidence>
<dbReference type="PANTHER" id="PTHR47723">
    <property type="entry name" value="OS05G0353850 PROTEIN"/>
    <property type="match status" value="1"/>
</dbReference>
<dbReference type="CDD" id="cd06222">
    <property type="entry name" value="RNase_H_like"/>
    <property type="match status" value="1"/>
</dbReference>
<dbReference type="GO" id="GO:0004523">
    <property type="term" value="F:RNA-DNA hybrid ribonuclease activity"/>
    <property type="evidence" value="ECO:0007669"/>
    <property type="project" value="InterPro"/>
</dbReference>
<dbReference type="InterPro" id="IPR036397">
    <property type="entry name" value="RNaseH_sf"/>
</dbReference>
<dbReference type="AlphaFoldDB" id="A0A9D3UFV1"/>
<evidence type="ECO:0000313" key="2">
    <source>
        <dbReference type="EMBL" id="KAH1039618.1"/>
    </source>
</evidence>
<proteinExistence type="predicted"/>
<dbReference type="Gene3D" id="3.30.420.10">
    <property type="entry name" value="Ribonuclease H-like superfamily/Ribonuclease H"/>
    <property type="match status" value="1"/>
</dbReference>
<dbReference type="InterPro" id="IPR044730">
    <property type="entry name" value="RNase_H-like_dom_plant"/>
</dbReference>
<protein>
    <recommendedName>
        <fullName evidence="1">RNase H type-1 domain-containing protein</fullName>
    </recommendedName>
</protein>
<feature type="domain" description="RNase H type-1" evidence="1">
    <location>
        <begin position="26"/>
        <end position="106"/>
    </location>
</feature>
<organism evidence="2 3">
    <name type="scientific">Gossypium stocksii</name>
    <dbReference type="NCBI Taxonomy" id="47602"/>
    <lineage>
        <taxon>Eukaryota</taxon>
        <taxon>Viridiplantae</taxon>
        <taxon>Streptophyta</taxon>
        <taxon>Embryophyta</taxon>
        <taxon>Tracheophyta</taxon>
        <taxon>Spermatophyta</taxon>
        <taxon>Magnoliopsida</taxon>
        <taxon>eudicotyledons</taxon>
        <taxon>Gunneridae</taxon>
        <taxon>Pentapetalae</taxon>
        <taxon>rosids</taxon>
        <taxon>malvids</taxon>
        <taxon>Malvales</taxon>
        <taxon>Malvaceae</taxon>
        <taxon>Malvoideae</taxon>
        <taxon>Gossypium</taxon>
    </lineage>
</organism>
<accession>A0A9D3UFV1</accession>
<keyword evidence="3" id="KW-1185">Reference proteome</keyword>
<comment type="caution">
    <text evidence="2">The sequence shown here is derived from an EMBL/GenBank/DDBJ whole genome shotgun (WGS) entry which is preliminary data.</text>
</comment>
<dbReference type="PANTHER" id="PTHR47723:SF24">
    <property type="entry name" value="RNASE H TYPE-1 DOMAIN-CONTAINING PROTEIN"/>
    <property type="match status" value="1"/>
</dbReference>
<gene>
    <name evidence="2" type="ORF">J1N35_041361</name>
</gene>
<sequence>MPSFHIGPMVTTMKWLAPKSGWVKLNTNGAVSLNSYLAAIKGVIRDVDGNWFCGYLIVLGKDEVFKIETRSMLERLHLLWDKGCRQVELECDNTVLVEIILVGEAIDSHFTELRAIHKLI</sequence>
<dbReference type="InterPro" id="IPR053151">
    <property type="entry name" value="RNase_H-like"/>
</dbReference>
<evidence type="ECO:0000259" key="1">
    <source>
        <dbReference type="Pfam" id="PF13456"/>
    </source>
</evidence>